<accession>A0ABT3NUL0</accession>
<feature type="site" description="Could be important to modulate the pK values of the two catalytic cysteine residues" evidence="8">
    <location>
        <position position="157"/>
    </location>
</feature>
<comment type="caution">
    <text evidence="10">The sequence shown here is derived from an EMBL/GenBank/DDBJ whole genome shotgun (WGS) entry which is preliminary data.</text>
</comment>
<evidence type="ECO:0000256" key="4">
    <source>
        <dbReference type="ARBA" id="ARBA00022605"/>
    </source>
</evidence>
<comment type="catalytic activity">
    <reaction evidence="7 8">
        <text>(2S,6S)-2,6-diaminopimelate = meso-2,6-diaminopimelate</text>
        <dbReference type="Rhea" id="RHEA:15393"/>
        <dbReference type="ChEBI" id="CHEBI:57609"/>
        <dbReference type="ChEBI" id="CHEBI:57791"/>
        <dbReference type="EC" id="5.1.1.7"/>
    </reaction>
</comment>
<gene>
    <name evidence="8 10" type="primary">dapF</name>
    <name evidence="10" type="ORF">OF850_09420</name>
</gene>
<comment type="subunit">
    <text evidence="8">Homodimer.</text>
</comment>
<dbReference type="RefSeq" id="WP_301589793.1">
    <property type="nucleotide sequence ID" value="NZ_JAPFQI010000005.1"/>
</dbReference>
<dbReference type="SUPFAM" id="SSF54506">
    <property type="entry name" value="Diaminopimelate epimerase-like"/>
    <property type="match status" value="2"/>
</dbReference>
<dbReference type="PANTHER" id="PTHR31689:SF0">
    <property type="entry name" value="DIAMINOPIMELATE EPIMERASE"/>
    <property type="match status" value="1"/>
</dbReference>
<comment type="pathway">
    <text evidence="1 8">Amino-acid biosynthesis; L-lysine biosynthesis via DAP pathway; DL-2,6-diaminopimelate from LL-2,6-diaminopimelate: step 1/1.</text>
</comment>
<evidence type="ECO:0000256" key="3">
    <source>
        <dbReference type="ARBA" id="ARBA00013080"/>
    </source>
</evidence>
<feature type="site" description="Could be important to modulate the pK values of the two catalytic cysteine residues" evidence="8">
    <location>
        <position position="206"/>
    </location>
</feature>
<dbReference type="InterPro" id="IPR018510">
    <property type="entry name" value="DAP_epimerase_AS"/>
</dbReference>
<keyword evidence="4 8" id="KW-0028">Amino-acid biosynthesis</keyword>
<dbReference type="NCBIfam" id="TIGR00652">
    <property type="entry name" value="DapF"/>
    <property type="match status" value="1"/>
</dbReference>
<feature type="active site" evidence="9">
    <location>
        <position position="74"/>
    </location>
</feature>
<dbReference type="InterPro" id="IPR001653">
    <property type="entry name" value="DAP_epimerase_DapF"/>
</dbReference>
<dbReference type="Gene3D" id="3.10.310.10">
    <property type="entry name" value="Diaminopimelate Epimerase, Chain A, domain 1"/>
    <property type="match status" value="2"/>
</dbReference>
<evidence type="ECO:0000256" key="6">
    <source>
        <dbReference type="ARBA" id="ARBA00023235"/>
    </source>
</evidence>
<dbReference type="EMBL" id="JAPFQI010000005">
    <property type="protein sequence ID" value="MCW8085843.1"/>
    <property type="molecule type" value="Genomic_DNA"/>
</dbReference>
<comment type="similarity">
    <text evidence="2 8">Belongs to the diaminopimelate epimerase family.</text>
</comment>
<feature type="binding site" evidence="8">
    <location>
        <begin position="216"/>
        <end position="217"/>
    </location>
    <ligand>
        <name>substrate</name>
    </ligand>
</feature>
<feature type="binding site" evidence="8">
    <location>
        <position position="65"/>
    </location>
    <ligand>
        <name>substrate</name>
    </ligand>
</feature>
<feature type="binding site" evidence="8">
    <location>
        <begin position="75"/>
        <end position="76"/>
    </location>
    <ligand>
        <name>substrate</name>
    </ligand>
</feature>
<proteinExistence type="inferred from homology"/>
<dbReference type="Proteomes" id="UP001526430">
    <property type="component" value="Unassembled WGS sequence"/>
</dbReference>
<feature type="binding site" evidence="8">
    <location>
        <position position="188"/>
    </location>
    <ligand>
        <name>substrate</name>
    </ligand>
</feature>
<evidence type="ECO:0000256" key="1">
    <source>
        <dbReference type="ARBA" id="ARBA00005196"/>
    </source>
</evidence>
<feature type="binding site" evidence="8">
    <location>
        <position position="13"/>
    </location>
    <ligand>
        <name>substrate</name>
    </ligand>
</feature>
<keyword evidence="11" id="KW-1185">Reference proteome</keyword>
<evidence type="ECO:0000256" key="9">
    <source>
        <dbReference type="PROSITE-ProRule" id="PRU10125"/>
    </source>
</evidence>
<feature type="active site" description="Proton acceptor" evidence="8">
    <location>
        <position position="215"/>
    </location>
</feature>
<evidence type="ECO:0000313" key="11">
    <source>
        <dbReference type="Proteomes" id="UP001526430"/>
    </source>
</evidence>
<reference evidence="10 11" key="1">
    <citation type="submission" date="2022-10" db="EMBL/GenBank/DDBJ databases">
        <title>Roseococcus glaciei nov., sp. nov., isolated from glacier.</title>
        <authorList>
            <person name="Liu Q."/>
            <person name="Xin Y.-H."/>
        </authorList>
    </citation>
    <scope>NUCLEOTIDE SEQUENCE [LARGE SCALE GENOMIC DNA]</scope>
    <source>
        <strain evidence="10 11">MDT2-1-1</strain>
    </source>
</reference>
<sequence length="273" mass="29241">MRLPFRKMHGLGNDFVVVDARDRPTGLTEEAIRLIGDRHRGVGFDQLVTLERDAAGADLFIRFHNSDGSEAGACGNGTRCAAALVLDETGRNRLSIRTAGGTLAAERLPGGLFRVDMGAPRLDWRDVPLARPCDTLHVPMAAEGVRGGVACSMGNPHVTFFVDDLDTLEIGRIGPLLERDPWLPDRGNIGFAQMLGRDRMRLVVWERGAGLTLACGSGACAAAVNAHRRGLADRAVTIEMPGGELRLEWRESDGHVLMAGPVATAFSGEIALG</sequence>
<dbReference type="HAMAP" id="MF_00197">
    <property type="entry name" value="DAP_epimerase"/>
    <property type="match status" value="1"/>
</dbReference>
<organism evidence="10 11">
    <name type="scientific">Sabulicella glaciei</name>
    <dbReference type="NCBI Taxonomy" id="2984948"/>
    <lineage>
        <taxon>Bacteria</taxon>
        <taxon>Pseudomonadati</taxon>
        <taxon>Pseudomonadota</taxon>
        <taxon>Alphaproteobacteria</taxon>
        <taxon>Acetobacterales</taxon>
        <taxon>Acetobacteraceae</taxon>
        <taxon>Sabulicella</taxon>
    </lineage>
</organism>
<evidence type="ECO:0000256" key="2">
    <source>
        <dbReference type="ARBA" id="ARBA00010219"/>
    </source>
</evidence>
<comment type="subcellular location">
    <subcellularLocation>
        <location evidence="8">Cytoplasm</location>
    </subcellularLocation>
</comment>
<name>A0ABT3NUL0_9PROT</name>
<feature type="binding site" evidence="8">
    <location>
        <begin position="206"/>
        <end position="207"/>
    </location>
    <ligand>
        <name>substrate</name>
    </ligand>
</feature>
<evidence type="ECO:0000256" key="7">
    <source>
        <dbReference type="ARBA" id="ARBA00051712"/>
    </source>
</evidence>
<feature type="binding site" evidence="8">
    <location>
        <position position="46"/>
    </location>
    <ligand>
        <name>substrate</name>
    </ligand>
</feature>
<dbReference type="PANTHER" id="PTHR31689">
    <property type="entry name" value="DIAMINOPIMELATE EPIMERASE, CHLOROPLASTIC"/>
    <property type="match status" value="1"/>
</dbReference>
<dbReference type="EC" id="5.1.1.7" evidence="3 8"/>
<keyword evidence="6 8" id="KW-0413">Isomerase</keyword>
<keyword evidence="5 8" id="KW-0457">Lysine biosynthesis</keyword>
<evidence type="ECO:0000256" key="8">
    <source>
        <dbReference type="HAMAP-Rule" id="MF_00197"/>
    </source>
</evidence>
<dbReference type="Pfam" id="PF01678">
    <property type="entry name" value="DAP_epimerase"/>
    <property type="match status" value="2"/>
</dbReference>
<comment type="function">
    <text evidence="8">Catalyzes the stereoinversion of LL-2,6-diaminopimelate (L,L-DAP) to meso-diaminopimelate (meso-DAP), a precursor of L-lysine and an essential component of the bacterial peptidoglycan.</text>
</comment>
<keyword evidence="8" id="KW-0963">Cytoplasm</keyword>
<dbReference type="PROSITE" id="PS01326">
    <property type="entry name" value="DAP_EPIMERASE"/>
    <property type="match status" value="1"/>
</dbReference>
<protein>
    <recommendedName>
        <fullName evidence="3 8">Diaminopimelate epimerase</fullName>
        <shortName evidence="8">DAP epimerase</shortName>
        <ecNumber evidence="3 8">5.1.1.7</ecNumber>
    </recommendedName>
    <alternativeName>
        <fullName evidence="8">PLP-independent amino acid racemase</fullName>
    </alternativeName>
</protein>
<feature type="binding site" evidence="8">
    <location>
        <position position="155"/>
    </location>
    <ligand>
        <name>substrate</name>
    </ligand>
</feature>
<feature type="active site" description="Proton donor" evidence="8">
    <location>
        <position position="74"/>
    </location>
</feature>
<evidence type="ECO:0000256" key="5">
    <source>
        <dbReference type="ARBA" id="ARBA00023154"/>
    </source>
</evidence>
<evidence type="ECO:0000313" key="10">
    <source>
        <dbReference type="EMBL" id="MCW8085843.1"/>
    </source>
</evidence>
<dbReference type="GO" id="GO:0008837">
    <property type="term" value="F:diaminopimelate epimerase activity"/>
    <property type="evidence" value="ECO:0007669"/>
    <property type="project" value="UniProtKB-EC"/>
</dbReference>